<keyword evidence="1" id="KW-0472">Membrane</keyword>
<accession>A0A923MHT8</accession>
<feature type="transmembrane region" description="Helical" evidence="1">
    <location>
        <begin position="103"/>
        <end position="122"/>
    </location>
</feature>
<dbReference type="RefSeq" id="WP_187014289.1">
    <property type="nucleotide sequence ID" value="NZ_JACOQI010000004.1"/>
</dbReference>
<keyword evidence="1" id="KW-0812">Transmembrane</keyword>
<keyword evidence="1" id="KW-1133">Transmembrane helix</keyword>
<name>A0A923MHT8_9FIRM</name>
<feature type="transmembrane region" description="Helical" evidence="1">
    <location>
        <begin position="222"/>
        <end position="241"/>
    </location>
</feature>
<evidence type="ECO:0000313" key="3">
    <source>
        <dbReference type="Proteomes" id="UP000620327"/>
    </source>
</evidence>
<feature type="transmembrane region" description="Helical" evidence="1">
    <location>
        <begin position="198"/>
        <end position="216"/>
    </location>
</feature>
<feature type="transmembrane region" description="Helical" evidence="1">
    <location>
        <begin position="134"/>
        <end position="151"/>
    </location>
</feature>
<evidence type="ECO:0000313" key="2">
    <source>
        <dbReference type="EMBL" id="MBC5769946.1"/>
    </source>
</evidence>
<keyword evidence="3" id="KW-1185">Reference proteome</keyword>
<dbReference type="AlphaFoldDB" id="A0A923MHT8"/>
<evidence type="ECO:0000256" key="1">
    <source>
        <dbReference type="SAM" id="Phobius"/>
    </source>
</evidence>
<feature type="transmembrane region" description="Helical" evidence="1">
    <location>
        <begin position="45"/>
        <end position="74"/>
    </location>
</feature>
<sequence length="256" mass="28434">MKQKSENQKAFPRFLGILVVASLIGGVLGGLSGVAGYFWEDHTAFGAAFAHLLGAASPWAMAACAAVLLGLGLYQYRKSDTAFHGWDGEDEDVMQRAEERLSWALLLDSLTVIVSFFFFNAGTAKLPQSSDGNTITLLVIFLVVIALATLLQQKTVDLTKKMNPEKRGSVYDMKFQERWWESCDEAERRQIGQASYKAYVTVSRFCPYCWGVLLLGNMVFHYGILPSAVVLVIWAVLSVSYTREAIRLGRRGQKTE</sequence>
<feature type="transmembrane region" description="Helical" evidence="1">
    <location>
        <begin position="12"/>
        <end position="39"/>
    </location>
</feature>
<dbReference type="InterPro" id="IPR021509">
    <property type="entry name" value="DUF3169"/>
</dbReference>
<dbReference type="Pfam" id="PF11368">
    <property type="entry name" value="DUF3169"/>
    <property type="match status" value="1"/>
</dbReference>
<proteinExistence type="predicted"/>
<gene>
    <name evidence="2" type="ORF">H8Z83_06335</name>
</gene>
<reference evidence="2" key="1">
    <citation type="submission" date="2020-08" db="EMBL/GenBank/DDBJ databases">
        <title>Genome public.</title>
        <authorList>
            <person name="Liu C."/>
            <person name="Sun Q."/>
        </authorList>
    </citation>
    <scope>NUCLEOTIDE SEQUENCE</scope>
    <source>
        <strain evidence="2">BX15</strain>
    </source>
</reference>
<dbReference type="EMBL" id="JACOQI010000004">
    <property type="protein sequence ID" value="MBC5769946.1"/>
    <property type="molecule type" value="Genomic_DNA"/>
</dbReference>
<protein>
    <submittedName>
        <fullName evidence="2">DUF3169 family protein</fullName>
    </submittedName>
</protein>
<organism evidence="2 3">
    <name type="scientific">Dysosmobacter segnis</name>
    <dbReference type="NCBI Taxonomy" id="2763042"/>
    <lineage>
        <taxon>Bacteria</taxon>
        <taxon>Bacillati</taxon>
        <taxon>Bacillota</taxon>
        <taxon>Clostridia</taxon>
        <taxon>Eubacteriales</taxon>
        <taxon>Oscillospiraceae</taxon>
        <taxon>Dysosmobacter</taxon>
    </lineage>
</organism>
<comment type="caution">
    <text evidence="2">The sequence shown here is derived from an EMBL/GenBank/DDBJ whole genome shotgun (WGS) entry which is preliminary data.</text>
</comment>
<dbReference type="Proteomes" id="UP000620327">
    <property type="component" value="Unassembled WGS sequence"/>
</dbReference>